<keyword evidence="3" id="KW-0479">Metal-binding</keyword>
<dbReference type="PANTHER" id="PTHR47466">
    <property type="match status" value="1"/>
</dbReference>
<feature type="domain" description="Peptidase M43 pregnancy-associated plasma-A" evidence="11">
    <location>
        <begin position="205"/>
        <end position="291"/>
    </location>
</feature>
<dbReference type="SUPFAM" id="SSF55486">
    <property type="entry name" value="Metalloproteases ('zincins'), catalytic domain"/>
    <property type="match status" value="1"/>
</dbReference>
<organism evidence="12 13">
    <name type="scientific">Nonomuraea cavernae</name>
    <dbReference type="NCBI Taxonomy" id="2045107"/>
    <lineage>
        <taxon>Bacteria</taxon>
        <taxon>Bacillati</taxon>
        <taxon>Actinomycetota</taxon>
        <taxon>Actinomycetes</taxon>
        <taxon>Streptosporangiales</taxon>
        <taxon>Streptosporangiaceae</taxon>
        <taxon>Nonomuraea</taxon>
    </lineage>
</organism>
<dbReference type="CDD" id="cd04275">
    <property type="entry name" value="ZnMc_pappalysin_like"/>
    <property type="match status" value="1"/>
</dbReference>
<keyword evidence="8" id="KW-1015">Disulfide bond</keyword>
<dbReference type="Gene3D" id="3.40.390.10">
    <property type="entry name" value="Collagenase (Catalytic Domain)"/>
    <property type="match status" value="1"/>
</dbReference>
<keyword evidence="4 10" id="KW-0732">Signal</keyword>
<evidence type="ECO:0000256" key="6">
    <source>
        <dbReference type="ARBA" id="ARBA00022833"/>
    </source>
</evidence>
<dbReference type="GO" id="GO:0046872">
    <property type="term" value="F:metal ion binding"/>
    <property type="evidence" value="ECO:0007669"/>
    <property type="project" value="UniProtKB-KW"/>
</dbReference>
<evidence type="ECO:0000259" key="11">
    <source>
        <dbReference type="Pfam" id="PF05572"/>
    </source>
</evidence>
<dbReference type="Proteomes" id="UP000646523">
    <property type="component" value="Unassembled WGS sequence"/>
</dbReference>
<evidence type="ECO:0000256" key="5">
    <source>
        <dbReference type="ARBA" id="ARBA00022801"/>
    </source>
</evidence>
<comment type="similarity">
    <text evidence="1">Belongs to the peptidase M43B family.</text>
</comment>
<evidence type="ECO:0000313" key="12">
    <source>
        <dbReference type="EMBL" id="GGO73838.1"/>
    </source>
</evidence>
<keyword evidence="2" id="KW-0645">Protease</keyword>
<keyword evidence="7 12" id="KW-0482">Metalloprotease</keyword>
<protein>
    <submittedName>
        <fullName evidence="12">Zinc metalloprotease</fullName>
    </submittedName>
</protein>
<evidence type="ECO:0000256" key="2">
    <source>
        <dbReference type="ARBA" id="ARBA00022670"/>
    </source>
</evidence>
<dbReference type="Pfam" id="PF05572">
    <property type="entry name" value="Peptidase_M43"/>
    <property type="match status" value="1"/>
</dbReference>
<reference evidence="12" key="1">
    <citation type="journal article" date="2014" name="Int. J. Syst. Evol. Microbiol.">
        <title>Complete genome sequence of Corynebacterium casei LMG S-19264T (=DSM 44701T), isolated from a smear-ripened cheese.</title>
        <authorList>
            <consortium name="US DOE Joint Genome Institute (JGI-PGF)"/>
            <person name="Walter F."/>
            <person name="Albersmeier A."/>
            <person name="Kalinowski J."/>
            <person name="Ruckert C."/>
        </authorList>
    </citation>
    <scope>NUCLEOTIDE SEQUENCE</scope>
    <source>
        <strain evidence="12">CGMCC 4.7368</strain>
    </source>
</reference>
<dbReference type="RefSeq" id="WP_189126144.1">
    <property type="nucleotide sequence ID" value="NZ_BMNH01000014.1"/>
</dbReference>
<dbReference type="PANTHER" id="PTHR47466:SF1">
    <property type="entry name" value="METALLOPROTEASE MEP1 (AFU_ORTHOLOGUE AFUA_1G07730)-RELATED"/>
    <property type="match status" value="1"/>
</dbReference>
<keyword evidence="6" id="KW-0862">Zinc</keyword>
<name>A0A917Z380_9ACTN</name>
<evidence type="ECO:0000256" key="3">
    <source>
        <dbReference type="ARBA" id="ARBA00022723"/>
    </source>
</evidence>
<evidence type="ECO:0000256" key="4">
    <source>
        <dbReference type="ARBA" id="ARBA00022729"/>
    </source>
</evidence>
<accession>A0A917Z380</accession>
<evidence type="ECO:0000256" key="8">
    <source>
        <dbReference type="ARBA" id="ARBA00023157"/>
    </source>
</evidence>
<sequence>MTRRATAVSLACLFTATLTPPLRADSPAFAASGCVTPGTAHRHRDDPRGPEPGAPQSSDVAAVLTEIDTRLGGAPPPATVTVPLWVHILTDGVTRVPDRSIKAQLQALAAAYSGRLGGAATGVAFRLDGTDVTENAAWFTDPVTNETQMKTALRRGGPETLNLYIVQLDYRVLGFSTYPYWYPSSPVSDGVVIDWRTMPGGPLTDYSLGYTGVHEIGHWLGLFHTFENGCVEPGDGVDDTASQAGPTKGCPQFKDTCEGGGTDPIHNFMDYAHDRCMREFTRGQAVRMRQMWTVYRDQAARAAV</sequence>
<reference evidence="12" key="2">
    <citation type="submission" date="2020-09" db="EMBL/GenBank/DDBJ databases">
        <authorList>
            <person name="Sun Q."/>
            <person name="Zhou Y."/>
        </authorList>
    </citation>
    <scope>NUCLEOTIDE SEQUENCE</scope>
    <source>
        <strain evidence="12">CGMCC 4.7368</strain>
    </source>
</reference>
<evidence type="ECO:0000256" key="9">
    <source>
        <dbReference type="SAM" id="MobiDB-lite"/>
    </source>
</evidence>
<feature type="signal peptide" evidence="10">
    <location>
        <begin position="1"/>
        <end position="24"/>
    </location>
</feature>
<dbReference type="GO" id="GO:0006508">
    <property type="term" value="P:proteolysis"/>
    <property type="evidence" value="ECO:0007669"/>
    <property type="project" value="UniProtKB-KW"/>
</dbReference>
<feature type="chain" id="PRO_5039324046" evidence="10">
    <location>
        <begin position="25"/>
        <end position="304"/>
    </location>
</feature>
<dbReference type="GO" id="GO:0008237">
    <property type="term" value="F:metallopeptidase activity"/>
    <property type="evidence" value="ECO:0007669"/>
    <property type="project" value="UniProtKB-KW"/>
</dbReference>
<dbReference type="InterPro" id="IPR024079">
    <property type="entry name" value="MetalloPept_cat_dom_sf"/>
</dbReference>
<keyword evidence="5" id="KW-0378">Hydrolase</keyword>
<keyword evidence="13" id="KW-1185">Reference proteome</keyword>
<comment type="caution">
    <text evidence="12">The sequence shown here is derived from an EMBL/GenBank/DDBJ whole genome shotgun (WGS) entry which is preliminary data.</text>
</comment>
<evidence type="ECO:0000313" key="13">
    <source>
        <dbReference type="Proteomes" id="UP000646523"/>
    </source>
</evidence>
<dbReference type="EMBL" id="BMNH01000014">
    <property type="protein sequence ID" value="GGO73838.1"/>
    <property type="molecule type" value="Genomic_DNA"/>
</dbReference>
<proteinExistence type="inferred from homology"/>
<feature type="region of interest" description="Disordered" evidence="9">
    <location>
        <begin position="36"/>
        <end position="57"/>
    </location>
</feature>
<gene>
    <name evidence="12" type="ORF">GCM10012289_45100</name>
</gene>
<evidence type="ECO:0000256" key="1">
    <source>
        <dbReference type="ARBA" id="ARBA00008721"/>
    </source>
</evidence>
<dbReference type="InterPro" id="IPR008754">
    <property type="entry name" value="Peptidase_M43"/>
</dbReference>
<evidence type="ECO:0000256" key="10">
    <source>
        <dbReference type="SAM" id="SignalP"/>
    </source>
</evidence>
<evidence type="ECO:0000256" key="7">
    <source>
        <dbReference type="ARBA" id="ARBA00023049"/>
    </source>
</evidence>
<dbReference type="AlphaFoldDB" id="A0A917Z380"/>